<feature type="chain" id="PRO_5045301152" evidence="1">
    <location>
        <begin position="18"/>
        <end position="226"/>
    </location>
</feature>
<proteinExistence type="predicted"/>
<gene>
    <name evidence="2" type="ORF">ACFS7Z_23110</name>
</gene>
<protein>
    <submittedName>
        <fullName evidence="2">Uncharacterized protein</fullName>
    </submittedName>
</protein>
<keyword evidence="1" id="KW-0732">Signal</keyword>
<dbReference type="EMBL" id="JBHUOX010000026">
    <property type="protein sequence ID" value="MFD3003271.1"/>
    <property type="molecule type" value="Genomic_DNA"/>
</dbReference>
<evidence type="ECO:0000256" key="1">
    <source>
        <dbReference type="SAM" id="SignalP"/>
    </source>
</evidence>
<comment type="caution">
    <text evidence="2">The sequence shown here is derived from an EMBL/GenBank/DDBJ whole genome shotgun (WGS) entry which is preliminary data.</text>
</comment>
<sequence length="226" mass="26017">MRYFIPCLLLLSALYSACTSEQKGADGSGTLSSSGIDSLEAVQEEPQRKENTPGSDTISFEVAFEHFFKALQAGDTVGLNQFISPQHGFWLIEQPGAVPAYTHFSNIQQVQRSYQDQPFTSIRDQMQECSLQERQEFPEFNCAWMDRGRTGFAADGCFYKNTTDFKTSDMWKYASLEDEQEKHVQQMQQQVQKTVLHTRSYFRFHFAHDGERWRLLFADLRMPCSA</sequence>
<evidence type="ECO:0000313" key="3">
    <source>
        <dbReference type="Proteomes" id="UP001597641"/>
    </source>
</evidence>
<dbReference type="Proteomes" id="UP001597641">
    <property type="component" value="Unassembled WGS sequence"/>
</dbReference>
<evidence type="ECO:0000313" key="2">
    <source>
        <dbReference type="EMBL" id="MFD3003271.1"/>
    </source>
</evidence>
<name>A0ABW6C0B4_9BACT</name>
<feature type="signal peptide" evidence="1">
    <location>
        <begin position="1"/>
        <end position="17"/>
    </location>
</feature>
<accession>A0ABW6C0B4</accession>
<organism evidence="2 3">
    <name type="scientific">Pontibacter toksunensis</name>
    <dbReference type="NCBI Taxonomy" id="1332631"/>
    <lineage>
        <taxon>Bacteria</taxon>
        <taxon>Pseudomonadati</taxon>
        <taxon>Bacteroidota</taxon>
        <taxon>Cytophagia</taxon>
        <taxon>Cytophagales</taxon>
        <taxon>Hymenobacteraceae</taxon>
        <taxon>Pontibacter</taxon>
    </lineage>
</organism>
<keyword evidence="3" id="KW-1185">Reference proteome</keyword>
<dbReference type="RefSeq" id="WP_377490318.1">
    <property type="nucleotide sequence ID" value="NZ_JBHUOX010000026.1"/>
</dbReference>
<reference evidence="3" key="1">
    <citation type="journal article" date="2019" name="Int. J. Syst. Evol. Microbiol.">
        <title>The Global Catalogue of Microorganisms (GCM) 10K type strain sequencing project: providing services to taxonomists for standard genome sequencing and annotation.</title>
        <authorList>
            <consortium name="The Broad Institute Genomics Platform"/>
            <consortium name="The Broad Institute Genome Sequencing Center for Infectious Disease"/>
            <person name="Wu L."/>
            <person name="Ma J."/>
        </authorList>
    </citation>
    <scope>NUCLEOTIDE SEQUENCE [LARGE SCALE GENOMIC DNA]</scope>
    <source>
        <strain evidence="3">KCTC 23984</strain>
    </source>
</reference>